<feature type="transmembrane region" description="Helical" evidence="2">
    <location>
        <begin position="6"/>
        <end position="26"/>
    </location>
</feature>
<evidence type="ECO:0000256" key="1">
    <source>
        <dbReference type="SAM" id="MobiDB-lite"/>
    </source>
</evidence>
<keyword evidence="2" id="KW-1133">Transmembrane helix</keyword>
<proteinExistence type="predicted"/>
<sequence>MPDKRFAYAYALVLLVLGFALIFGCGEKTKPEAPSSGKPPASQKQPSPAASL</sequence>
<accession>A0ABV5VWN1</accession>
<feature type="region of interest" description="Disordered" evidence="1">
    <location>
        <begin position="29"/>
        <end position="52"/>
    </location>
</feature>
<evidence type="ECO:0000256" key="2">
    <source>
        <dbReference type="SAM" id="Phobius"/>
    </source>
</evidence>
<dbReference type="EMBL" id="JBHMAG010000012">
    <property type="protein sequence ID" value="MFB9752727.1"/>
    <property type="molecule type" value="Genomic_DNA"/>
</dbReference>
<comment type="caution">
    <text evidence="3">The sequence shown here is derived from an EMBL/GenBank/DDBJ whole genome shotgun (WGS) entry which is preliminary data.</text>
</comment>
<dbReference type="Proteomes" id="UP001589619">
    <property type="component" value="Unassembled WGS sequence"/>
</dbReference>
<evidence type="ECO:0000313" key="4">
    <source>
        <dbReference type="Proteomes" id="UP001589619"/>
    </source>
</evidence>
<protein>
    <submittedName>
        <fullName evidence="3">Uncharacterized protein</fullName>
    </submittedName>
</protein>
<feature type="compositionally biased region" description="Low complexity" evidence="1">
    <location>
        <begin position="33"/>
        <end position="52"/>
    </location>
</feature>
<dbReference type="PROSITE" id="PS51257">
    <property type="entry name" value="PROKAR_LIPOPROTEIN"/>
    <property type="match status" value="1"/>
</dbReference>
<reference evidence="3 4" key="1">
    <citation type="submission" date="2024-09" db="EMBL/GenBank/DDBJ databases">
        <authorList>
            <person name="Sun Q."/>
            <person name="Mori K."/>
        </authorList>
    </citation>
    <scope>NUCLEOTIDE SEQUENCE [LARGE SCALE GENOMIC DNA]</scope>
    <source>
        <strain evidence="3 4">JCM 12520</strain>
    </source>
</reference>
<keyword evidence="2" id="KW-0472">Membrane</keyword>
<name>A0ABV5VWN1_9BACL</name>
<keyword evidence="2" id="KW-0812">Transmembrane</keyword>
<dbReference type="RefSeq" id="WP_344903443.1">
    <property type="nucleotide sequence ID" value="NZ_BAAAYO010000001.1"/>
</dbReference>
<gene>
    <name evidence="3" type="ORF">ACFFNY_14270</name>
</gene>
<keyword evidence="4" id="KW-1185">Reference proteome</keyword>
<evidence type="ECO:0000313" key="3">
    <source>
        <dbReference type="EMBL" id="MFB9752727.1"/>
    </source>
</evidence>
<organism evidence="3 4">
    <name type="scientific">Paenibacillus hodogayensis</name>
    <dbReference type="NCBI Taxonomy" id="279208"/>
    <lineage>
        <taxon>Bacteria</taxon>
        <taxon>Bacillati</taxon>
        <taxon>Bacillota</taxon>
        <taxon>Bacilli</taxon>
        <taxon>Bacillales</taxon>
        <taxon>Paenibacillaceae</taxon>
        <taxon>Paenibacillus</taxon>
    </lineage>
</organism>